<protein>
    <submittedName>
        <fullName evidence="2">Uncharacterized protein</fullName>
    </submittedName>
</protein>
<proteinExistence type="predicted"/>
<name>A0A0C3L0P3_9AGAM</name>
<dbReference type="OrthoDB" id="3209145at2759"/>
<feature type="region of interest" description="Disordered" evidence="1">
    <location>
        <begin position="141"/>
        <end position="190"/>
    </location>
</feature>
<evidence type="ECO:0000256" key="1">
    <source>
        <dbReference type="SAM" id="MobiDB-lite"/>
    </source>
</evidence>
<gene>
    <name evidence="2" type="ORF">M407DRAFT_192628</name>
</gene>
<sequence>MATTQTEPKTVPAPIQQAQTSAQAQAEPAPDHSDKEPYVQVDPKKVASYELGLAATDDYHTCYHKLRPHIAYMLELLRLNKPWVPKDTVDQFEEVFQGWLTGVEKKNTGGAVRELATRRGHTETTALFDRYLALRKSIEDESKNRPVLPPPPPTISLLSTVGKFTAPSSSSPQAGPSKPREEISEIQAAA</sequence>
<organism evidence="2 3">
    <name type="scientific">Tulasnella calospora MUT 4182</name>
    <dbReference type="NCBI Taxonomy" id="1051891"/>
    <lineage>
        <taxon>Eukaryota</taxon>
        <taxon>Fungi</taxon>
        <taxon>Dikarya</taxon>
        <taxon>Basidiomycota</taxon>
        <taxon>Agaricomycotina</taxon>
        <taxon>Agaricomycetes</taxon>
        <taxon>Cantharellales</taxon>
        <taxon>Tulasnellaceae</taxon>
        <taxon>Tulasnella</taxon>
    </lineage>
</organism>
<feature type="compositionally biased region" description="Low complexity" evidence="1">
    <location>
        <begin position="155"/>
        <end position="177"/>
    </location>
</feature>
<feature type="region of interest" description="Disordered" evidence="1">
    <location>
        <begin position="1"/>
        <end position="38"/>
    </location>
</feature>
<evidence type="ECO:0000313" key="3">
    <source>
        <dbReference type="Proteomes" id="UP000054248"/>
    </source>
</evidence>
<accession>A0A0C3L0P3</accession>
<keyword evidence="3" id="KW-1185">Reference proteome</keyword>
<evidence type="ECO:0000313" key="2">
    <source>
        <dbReference type="EMBL" id="KIO27253.1"/>
    </source>
</evidence>
<reference evidence="3" key="2">
    <citation type="submission" date="2015-01" db="EMBL/GenBank/DDBJ databases">
        <title>Evolutionary Origins and Diversification of the Mycorrhizal Mutualists.</title>
        <authorList>
            <consortium name="DOE Joint Genome Institute"/>
            <consortium name="Mycorrhizal Genomics Consortium"/>
            <person name="Kohler A."/>
            <person name="Kuo A."/>
            <person name="Nagy L.G."/>
            <person name="Floudas D."/>
            <person name="Copeland A."/>
            <person name="Barry K.W."/>
            <person name="Cichocki N."/>
            <person name="Veneault-Fourrey C."/>
            <person name="LaButti K."/>
            <person name="Lindquist E.A."/>
            <person name="Lipzen A."/>
            <person name="Lundell T."/>
            <person name="Morin E."/>
            <person name="Murat C."/>
            <person name="Riley R."/>
            <person name="Ohm R."/>
            <person name="Sun H."/>
            <person name="Tunlid A."/>
            <person name="Henrissat B."/>
            <person name="Grigoriev I.V."/>
            <person name="Hibbett D.S."/>
            <person name="Martin F."/>
        </authorList>
    </citation>
    <scope>NUCLEOTIDE SEQUENCE [LARGE SCALE GENOMIC DNA]</scope>
    <source>
        <strain evidence="3">MUT 4182</strain>
    </source>
</reference>
<feature type="compositionally biased region" description="Low complexity" evidence="1">
    <location>
        <begin position="12"/>
        <end position="28"/>
    </location>
</feature>
<dbReference type="EMBL" id="KN823011">
    <property type="protein sequence ID" value="KIO27253.1"/>
    <property type="molecule type" value="Genomic_DNA"/>
</dbReference>
<feature type="compositionally biased region" description="Basic and acidic residues" evidence="1">
    <location>
        <begin position="29"/>
        <end position="38"/>
    </location>
</feature>
<reference evidence="2 3" key="1">
    <citation type="submission" date="2014-04" db="EMBL/GenBank/DDBJ databases">
        <authorList>
            <consortium name="DOE Joint Genome Institute"/>
            <person name="Kuo A."/>
            <person name="Girlanda M."/>
            <person name="Perotto S."/>
            <person name="Kohler A."/>
            <person name="Nagy L.G."/>
            <person name="Floudas D."/>
            <person name="Copeland A."/>
            <person name="Barry K.W."/>
            <person name="Cichocki N."/>
            <person name="Veneault-Fourrey C."/>
            <person name="LaButti K."/>
            <person name="Lindquist E.A."/>
            <person name="Lipzen A."/>
            <person name="Lundell T."/>
            <person name="Morin E."/>
            <person name="Murat C."/>
            <person name="Sun H."/>
            <person name="Tunlid A."/>
            <person name="Henrissat B."/>
            <person name="Grigoriev I.V."/>
            <person name="Hibbett D.S."/>
            <person name="Martin F."/>
            <person name="Nordberg H.P."/>
            <person name="Cantor M.N."/>
            <person name="Hua S.X."/>
        </authorList>
    </citation>
    <scope>NUCLEOTIDE SEQUENCE [LARGE SCALE GENOMIC DNA]</scope>
    <source>
        <strain evidence="2 3">MUT 4182</strain>
    </source>
</reference>
<dbReference type="AlphaFoldDB" id="A0A0C3L0P3"/>
<dbReference type="HOGENOM" id="CLU_1428977_0_0_1"/>
<dbReference type="Proteomes" id="UP000054248">
    <property type="component" value="Unassembled WGS sequence"/>
</dbReference>